<accession>A0A7N0U6G5</accession>
<keyword evidence="2" id="KW-1185">Reference proteome</keyword>
<dbReference type="Gramene" id="Kaladp0055s0385.1.v1.1">
    <property type="protein sequence ID" value="Kaladp0055s0385.1.v1.1.CDS.1"/>
    <property type="gene ID" value="Kaladp0055s0385.v1.1"/>
</dbReference>
<sequence length="67" mass="7808">MLQARLHDTATDLDHCSIMPFGTKLPRRCESLEMLSMAFVKVRFLKNPLHLACCFEIVYSKLQPWLI</sequence>
<evidence type="ECO:0000313" key="2">
    <source>
        <dbReference type="Proteomes" id="UP000594263"/>
    </source>
</evidence>
<evidence type="ECO:0000313" key="1">
    <source>
        <dbReference type="EnsemblPlants" id="Kaladp0055s0385.1.v1.1.CDS.1"/>
    </source>
</evidence>
<dbReference type="Proteomes" id="UP000594263">
    <property type="component" value="Unplaced"/>
</dbReference>
<name>A0A7N0U6G5_KALFE</name>
<organism evidence="1 2">
    <name type="scientific">Kalanchoe fedtschenkoi</name>
    <name type="common">Lavender scallops</name>
    <name type="synonym">South American air plant</name>
    <dbReference type="NCBI Taxonomy" id="63787"/>
    <lineage>
        <taxon>Eukaryota</taxon>
        <taxon>Viridiplantae</taxon>
        <taxon>Streptophyta</taxon>
        <taxon>Embryophyta</taxon>
        <taxon>Tracheophyta</taxon>
        <taxon>Spermatophyta</taxon>
        <taxon>Magnoliopsida</taxon>
        <taxon>eudicotyledons</taxon>
        <taxon>Gunneridae</taxon>
        <taxon>Pentapetalae</taxon>
        <taxon>Saxifragales</taxon>
        <taxon>Crassulaceae</taxon>
        <taxon>Kalanchoe</taxon>
    </lineage>
</organism>
<dbReference type="AlphaFoldDB" id="A0A7N0U6G5"/>
<protein>
    <submittedName>
        <fullName evidence="1">Uncharacterized protein</fullName>
    </submittedName>
</protein>
<dbReference type="EnsemblPlants" id="Kaladp0055s0385.1.v1.1">
    <property type="protein sequence ID" value="Kaladp0055s0385.1.v1.1.CDS.1"/>
    <property type="gene ID" value="Kaladp0055s0385.v1.1"/>
</dbReference>
<reference evidence="1" key="1">
    <citation type="submission" date="2021-01" db="UniProtKB">
        <authorList>
            <consortium name="EnsemblPlants"/>
        </authorList>
    </citation>
    <scope>IDENTIFICATION</scope>
</reference>
<proteinExistence type="predicted"/>